<dbReference type="Proteomes" id="UP000278542">
    <property type="component" value="Unassembled WGS sequence"/>
</dbReference>
<proteinExistence type="predicted"/>
<dbReference type="OrthoDB" id="6631093at2"/>
<evidence type="ECO:0000313" key="2">
    <source>
        <dbReference type="Proteomes" id="UP000278542"/>
    </source>
</evidence>
<reference evidence="1 2" key="1">
    <citation type="submission" date="2018-10" db="EMBL/GenBank/DDBJ databases">
        <title>Genomic Encyclopedia of Type Strains, Phase IV (KMG-IV): sequencing the most valuable type-strain genomes for metagenomic binning, comparative biology and taxonomic classification.</title>
        <authorList>
            <person name="Goeker M."/>
        </authorList>
    </citation>
    <scope>NUCLEOTIDE SEQUENCE [LARGE SCALE GENOMIC DNA]</scope>
    <source>
        <strain evidence="1 2">DSM 22228</strain>
    </source>
</reference>
<evidence type="ECO:0000313" key="1">
    <source>
        <dbReference type="EMBL" id="RKS87285.1"/>
    </source>
</evidence>
<comment type="caution">
    <text evidence="1">The sequence shown here is derived from an EMBL/GenBank/DDBJ whole genome shotgun (WGS) entry which is preliminary data.</text>
</comment>
<protein>
    <recommendedName>
        <fullName evidence="3">Lar family restriction alleviation protein</fullName>
    </recommendedName>
</protein>
<dbReference type="EMBL" id="RBWY01000001">
    <property type="protein sequence ID" value="RKS87285.1"/>
    <property type="molecule type" value="Genomic_DNA"/>
</dbReference>
<dbReference type="RefSeq" id="WP_121144186.1">
    <property type="nucleotide sequence ID" value="NZ_RBWY01000001.1"/>
</dbReference>
<dbReference type="AlphaFoldDB" id="A0A495RIP5"/>
<keyword evidence="2" id="KW-1185">Reference proteome</keyword>
<evidence type="ECO:0008006" key="3">
    <source>
        <dbReference type="Google" id="ProtNLM"/>
    </source>
</evidence>
<accession>A0A495RIP5</accession>
<gene>
    <name evidence="1" type="ORF">DES39_0505</name>
</gene>
<organism evidence="1 2">
    <name type="scientific">Orbus hercynius</name>
    <dbReference type="NCBI Taxonomy" id="593135"/>
    <lineage>
        <taxon>Bacteria</taxon>
        <taxon>Pseudomonadati</taxon>
        <taxon>Pseudomonadota</taxon>
        <taxon>Gammaproteobacteria</taxon>
        <taxon>Orbales</taxon>
        <taxon>Orbaceae</taxon>
        <taxon>Orbus</taxon>
    </lineage>
</organism>
<sequence length="85" mass="9574">MTNKLLPCPFCGGKAHIAVCDAEGNPHDDSYENDPWSGLSYTLMHSFIENELCPIAHFEDTTLGTTLYDSREELIKAWNERIKNG</sequence>
<name>A0A495RIP5_9GAMM</name>